<name>Q4SWE3_TETNG</name>
<proteinExistence type="predicted"/>
<sequence length="29" mass="3547">MEPIRARFRLFPLCLAIRLPLRCFVVFRI</sequence>
<dbReference type="AlphaFoldDB" id="Q4SWE3"/>
<protein>
    <submittedName>
        <fullName evidence="1">(spotted green pufferfish) hypothetical protein</fullName>
    </submittedName>
</protein>
<gene>
    <name evidence="1" type="ORF">GSTENG00011535001</name>
</gene>
<comment type="caution">
    <text evidence="1">The sequence shown here is derived from an EMBL/GenBank/DDBJ whole genome shotgun (WGS) entry which is preliminary data.</text>
</comment>
<reference evidence="1" key="2">
    <citation type="submission" date="2004-02" db="EMBL/GenBank/DDBJ databases">
        <authorList>
            <consortium name="Genoscope"/>
            <consortium name="Whitehead Institute Centre for Genome Research"/>
        </authorList>
    </citation>
    <scope>NUCLEOTIDE SEQUENCE</scope>
</reference>
<accession>Q4SWE3</accession>
<dbReference type="EMBL" id="CAAE01013628">
    <property type="protein sequence ID" value="CAF95039.1"/>
    <property type="molecule type" value="Genomic_DNA"/>
</dbReference>
<dbReference type="KEGG" id="tng:GSTEN00011535G001"/>
<evidence type="ECO:0000313" key="1">
    <source>
        <dbReference type="EMBL" id="CAF95039.1"/>
    </source>
</evidence>
<reference evidence="1" key="1">
    <citation type="journal article" date="2004" name="Nature">
        <title>Genome duplication in the teleost fish Tetraodon nigroviridis reveals the early vertebrate proto-karyotype.</title>
        <authorList>
            <person name="Jaillon O."/>
            <person name="Aury J.-M."/>
            <person name="Brunet F."/>
            <person name="Petit J.-L."/>
            <person name="Stange-Thomann N."/>
            <person name="Mauceli E."/>
            <person name="Bouneau L."/>
            <person name="Fischer C."/>
            <person name="Ozouf-Costaz C."/>
            <person name="Bernot A."/>
            <person name="Nicaud S."/>
            <person name="Jaffe D."/>
            <person name="Fisher S."/>
            <person name="Lutfalla G."/>
            <person name="Dossat C."/>
            <person name="Segurens B."/>
            <person name="Dasilva C."/>
            <person name="Salanoubat M."/>
            <person name="Levy M."/>
            <person name="Boudet N."/>
            <person name="Castellano S."/>
            <person name="Anthouard V."/>
            <person name="Jubin C."/>
            <person name="Castelli V."/>
            <person name="Katinka M."/>
            <person name="Vacherie B."/>
            <person name="Biemont C."/>
            <person name="Skalli Z."/>
            <person name="Cattolico L."/>
            <person name="Poulain J."/>
            <person name="De Berardinis V."/>
            <person name="Cruaud C."/>
            <person name="Duprat S."/>
            <person name="Brottier P."/>
            <person name="Coutanceau J.-P."/>
            <person name="Gouzy J."/>
            <person name="Parra G."/>
            <person name="Lardier G."/>
            <person name="Chapple C."/>
            <person name="McKernan K.J."/>
            <person name="McEwan P."/>
            <person name="Bosak S."/>
            <person name="Kellis M."/>
            <person name="Volff J.-N."/>
            <person name="Guigo R."/>
            <person name="Zody M.C."/>
            <person name="Mesirov J."/>
            <person name="Lindblad-Toh K."/>
            <person name="Birren B."/>
            <person name="Nusbaum C."/>
            <person name="Kahn D."/>
            <person name="Robinson-Rechavi M."/>
            <person name="Laudet V."/>
            <person name="Schachter V."/>
            <person name="Quetier F."/>
            <person name="Saurin W."/>
            <person name="Scarpelli C."/>
            <person name="Wincker P."/>
            <person name="Lander E.S."/>
            <person name="Weissenbach J."/>
            <person name="Roest Crollius H."/>
        </authorList>
    </citation>
    <scope>NUCLEOTIDE SEQUENCE [LARGE SCALE GENOMIC DNA]</scope>
</reference>
<organism evidence="1">
    <name type="scientific">Tetraodon nigroviridis</name>
    <name type="common">Spotted green pufferfish</name>
    <name type="synonym">Chelonodon nigroviridis</name>
    <dbReference type="NCBI Taxonomy" id="99883"/>
    <lineage>
        <taxon>Eukaryota</taxon>
        <taxon>Metazoa</taxon>
        <taxon>Chordata</taxon>
        <taxon>Craniata</taxon>
        <taxon>Vertebrata</taxon>
        <taxon>Euteleostomi</taxon>
        <taxon>Actinopterygii</taxon>
        <taxon>Neopterygii</taxon>
        <taxon>Teleostei</taxon>
        <taxon>Neoteleostei</taxon>
        <taxon>Acanthomorphata</taxon>
        <taxon>Eupercaria</taxon>
        <taxon>Tetraodontiformes</taxon>
        <taxon>Tetradontoidea</taxon>
        <taxon>Tetraodontidae</taxon>
        <taxon>Tetraodon</taxon>
    </lineage>
</organism>